<organism evidence="13 14">
    <name type="scientific">Candidatus Magasanikbacteria bacterium CG_4_10_14_0_2_um_filter_33_14</name>
    <dbReference type="NCBI Taxonomy" id="1974636"/>
    <lineage>
        <taxon>Bacteria</taxon>
        <taxon>Candidatus Magasanikiibacteriota</taxon>
    </lineage>
</organism>
<dbReference type="EC" id="6.1.1.1" evidence="1 9"/>
<dbReference type="CDD" id="cd00805">
    <property type="entry name" value="TyrRS_core"/>
    <property type="match status" value="1"/>
</dbReference>
<keyword evidence="6 11" id="KW-0648">Protein biosynthesis</keyword>
<dbReference type="SUPFAM" id="SSF55174">
    <property type="entry name" value="Alpha-L RNA-binding motif"/>
    <property type="match status" value="1"/>
</dbReference>
<comment type="similarity">
    <text evidence="11">Belongs to the class-I aminoacyl-tRNA synthetase family.</text>
</comment>
<dbReference type="GO" id="GO:0003723">
    <property type="term" value="F:RNA binding"/>
    <property type="evidence" value="ECO:0007669"/>
    <property type="project" value="UniProtKB-KW"/>
</dbReference>
<dbReference type="InterPro" id="IPR001412">
    <property type="entry name" value="aa-tRNA-synth_I_CS"/>
</dbReference>
<evidence type="ECO:0000256" key="8">
    <source>
        <dbReference type="ARBA" id="ARBA00048248"/>
    </source>
</evidence>
<accession>A0A2M7VC36</accession>
<evidence type="ECO:0000256" key="1">
    <source>
        <dbReference type="ARBA" id="ARBA00013160"/>
    </source>
</evidence>
<dbReference type="Proteomes" id="UP000231453">
    <property type="component" value="Unassembled WGS sequence"/>
</dbReference>
<reference evidence="14" key="1">
    <citation type="submission" date="2017-09" db="EMBL/GenBank/DDBJ databases">
        <title>Depth-based differentiation of microbial function through sediment-hosted aquifers and enrichment of novel symbionts in the deep terrestrial subsurface.</title>
        <authorList>
            <person name="Probst A.J."/>
            <person name="Ladd B."/>
            <person name="Jarett J.K."/>
            <person name="Geller-Mcgrath D.E."/>
            <person name="Sieber C.M.K."/>
            <person name="Emerson J.B."/>
            <person name="Anantharaman K."/>
            <person name="Thomas B.C."/>
            <person name="Malmstrom R."/>
            <person name="Stieglmeier M."/>
            <person name="Klingl A."/>
            <person name="Woyke T."/>
            <person name="Ryan C.M."/>
            <person name="Banfield J.F."/>
        </authorList>
    </citation>
    <scope>NUCLEOTIDE SEQUENCE [LARGE SCALE GENOMIC DNA]</scope>
</reference>
<name>A0A2M7VC36_9BACT</name>
<comment type="caution">
    <text evidence="13">The sequence shown here is derived from an EMBL/GenBank/DDBJ whole genome shotgun (WGS) entry which is preliminary data.</text>
</comment>
<dbReference type="PROSITE" id="PS00178">
    <property type="entry name" value="AA_TRNA_LIGASE_I"/>
    <property type="match status" value="1"/>
</dbReference>
<dbReference type="GO" id="GO:0005829">
    <property type="term" value="C:cytosol"/>
    <property type="evidence" value="ECO:0007669"/>
    <property type="project" value="TreeGrafter"/>
</dbReference>
<dbReference type="InterPro" id="IPR002307">
    <property type="entry name" value="Tyr-tRNA-ligase"/>
</dbReference>
<dbReference type="PANTHER" id="PTHR11766">
    <property type="entry name" value="TYROSYL-TRNA SYNTHETASE"/>
    <property type="match status" value="1"/>
</dbReference>
<evidence type="ECO:0000256" key="6">
    <source>
        <dbReference type="ARBA" id="ARBA00022917"/>
    </source>
</evidence>
<dbReference type="GO" id="GO:0004831">
    <property type="term" value="F:tyrosine-tRNA ligase activity"/>
    <property type="evidence" value="ECO:0007669"/>
    <property type="project" value="UniProtKB-UniRule"/>
</dbReference>
<dbReference type="GO" id="GO:0006437">
    <property type="term" value="P:tyrosyl-tRNA aminoacylation"/>
    <property type="evidence" value="ECO:0007669"/>
    <property type="project" value="UniProtKB-UniRule"/>
</dbReference>
<dbReference type="PROSITE" id="PS50889">
    <property type="entry name" value="S4"/>
    <property type="match status" value="1"/>
</dbReference>
<protein>
    <recommendedName>
        <fullName evidence="1 9">Tyrosine--tRNA ligase</fullName>
        <ecNumber evidence="1 9">6.1.1.1</ecNumber>
    </recommendedName>
</protein>
<keyword evidence="2 11" id="KW-0436">Ligase</keyword>
<dbReference type="InterPro" id="IPR054608">
    <property type="entry name" value="SYY-like_C"/>
</dbReference>
<dbReference type="PANTHER" id="PTHR11766:SF1">
    <property type="entry name" value="TYROSINE--TRNA LIGASE"/>
    <property type="match status" value="1"/>
</dbReference>
<evidence type="ECO:0000256" key="7">
    <source>
        <dbReference type="ARBA" id="ARBA00023146"/>
    </source>
</evidence>
<dbReference type="InterPro" id="IPR036986">
    <property type="entry name" value="S4_RNA-bd_sf"/>
</dbReference>
<evidence type="ECO:0000256" key="9">
    <source>
        <dbReference type="NCBIfam" id="TIGR00234"/>
    </source>
</evidence>
<evidence type="ECO:0000256" key="2">
    <source>
        <dbReference type="ARBA" id="ARBA00022598"/>
    </source>
</evidence>
<evidence type="ECO:0000256" key="5">
    <source>
        <dbReference type="ARBA" id="ARBA00022884"/>
    </source>
</evidence>
<dbReference type="Gene3D" id="3.10.290.10">
    <property type="entry name" value="RNA-binding S4 domain"/>
    <property type="match status" value="1"/>
</dbReference>
<sequence>MNVIIDEEKIQNLLSRGVENIYPKRDFLEAKLKSGERLTLYTGYDPTAPTLHIGHGITMLKLREFQQLGHRVIMLIGDYTGMIGDPTDKGAARTKLTREQVLENCKMYQEQASAVLDFEGENPVEVRYNGEWFSKMNFADVLDLTSHFTVQRMLERDMFDKRMKEEKPIYLHEFLYPVMQGYDSVAMDVDGEIGGNDQTFNMLAGRTLMKDLKNKEKFVLTGKLLTDSTGKKMGKSEGNMVAFSDTPEDMFGKIMNWTDTMIVSGFEVCTRIPMEEIESMKKDLDGGANPRDAKFKLAYEITKTFLGEESAKIGQAHFEKVIQSKDRPDEIAELKPTSYNIIEVLVESGLSTGKSDARRAIEQGGVKVNDEKIEAFDYDTKPEDVIQKGKRFFVKVK</sequence>
<evidence type="ECO:0000256" key="3">
    <source>
        <dbReference type="ARBA" id="ARBA00022741"/>
    </source>
</evidence>
<keyword evidence="5 10" id="KW-0694">RNA-binding</keyword>
<dbReference type="NCBIfam" id="TIGR00234">
    <property type="entry name" value="tyrS"/>
    <property type="match status" value="1"/>
</dbReference>
<proteinExistence type="inferred from homology"/>
<dbReference type="SUPFAM" id="SSF52374">
    <property type="entry name" value="Nucleotidylyl transferase"/>
    <property type="match status" value="1"/>
</dbReference>
<feature type="domain" description="Tyrosine--tRNA ligase SYY-like C-terminal" evidence="12">
    <location>
        <begin position="332"/>
        <end position="387"/>
    </location>
</feature>
<dbReference type="CDD" id="cd00165">
    <property type="entry name" value="S4"/>
    <property type="match status" value="1"/>
</dbReference>
<dbReference type="InterPro" id="IPR014729">
    <property type="entry name" value="Rossmann-like_a/b/a_fold"/>
</dbReference>
<dbReference type="InterPro" id="IPR024088">
    <property type="entry name" value="Tyr-tRNA-ligase_bac-type"/>
</dbReference>
<evidence type="ECO:0000313" key="13">
    <source>
        <dbReference type="EMBL" id="PIZ96850.1"/>
    </source>
</evidence>
<dbReference type="AlphaFoldDB" id="A0A2M7VC36"/>
<keyword evidence="4 11" id="KW-0067">ATP-binding</keyword>
<evidence type="ECO:0000259" key="12">
    <source>
        <dbReference type="Pfam" id="PF22421"/>
    </source>
</evidence>
<dbReference type="PRINTS" id="PR01040">
    <property type="entry name" value="TRNASYNTHTYR"/>
</dbReference>
<comment type="catalytic activity">
    <reaction evidence="8">
        <text>tRNA(Tyr) + L-tyrosine + ATP = L-tyrosyl-tRNA(Tyr) + AMP + diphosphate + H(+)</text>
        <dbReference type="Rhea" id="RHEA:10220"/>
        <dbReference type="Rhea" id="RHEA-COMP:9706"/>
        <dbReference type="Rhea" id="RHEA-COMP:9707"/>
        <dbReference type="ChEBI" id="CHEBI:15378"/>
        <dbReference type="ChEBI" id="CHEBI:30616"/>
        <dbReference type="ChEBI" id="CHEBI:33019"/>
        <dbReference type="ChEBI" id="CHEBI:58315"/>
        <dbReference type="ChEBI" id="CHEBI:78442"/>
        <dbReference type="ChEBI" id="CHEBI:78536"/>
        <dbReference type="ChEBI" id="CHEBI:456215"/>
        <dbReference type="EC" id="6.1.1.1"/>
    </reaction>
</comment>
<dbReference type="Pfam" id="PF22421">
    <property type="entry name" value="SYY_C-terminal"/>
    <property type="match status" value="1"/>
</dbReference>
<dbReference type="GO" id="GO:0005524">
    <property type="term" value="F:ATP binding"/>
    <property type="evidence" value="ECO:0007669"/>
    <property type="project" value="UniProtKB-KW"/>
</dbReference>
<keyword evidence="3 11" id="KW-0547">Nucleotide-binding</keyword>
<gene>
    <name evidence="13" type="ORF">COX80_00420</name>
</gene>
<dbReference type="Pfam" id="PF00579">
    <property type="entry name" value="tRNA-synt_1b"/>
    <property type="match status" value="1"/>
</dbReference>
<evidence type="ECO:0000313" key="14">
    <source>
        <dbReference type="Proteomes" id="UP000231453"/>
    </source>
</evidence>
<dbReference type="Gene3D" id="1.10.240.10">
    <property type="entry name" value="Tyrosyl-Transfer RNA Synthetase"/>
    <property type="match status" value="1"/>
</dbReference>
<dbReference type="Gene3D" id="3.40.50.620">
    <property type="entry name" value="HUPs"/>
    <property type="match status" value="1"/>
</dbReference>
<dbReference type="InterPro" id="IPR002305">
    <property type="entry name" value="aa-tRNA-synth_Ic"/>
</dbReference>
<keyword evidence="7 11" id="KW-0030">Aminoacyl-tRNA synthetase</keyword>
<dbReference type="EMBL" id="PFPL01000006">
    <property type="protein sequence ID" value="PIZ96850.1"/>
    <property type="molecule type" value="Genomic_DNA"/>
</dbReference>
<evidence type="ECO:0000256" key="10">
    <source>
        <dbReference type="PROSITE-ProRule" id="PRU00182"/>
    </source>
</evidence>
<evidence type="ECO:0000256" key="4">
    <source>
        <dbReference type="ARBA" id="ARBA00022840"/>
    </source>
</evidence>
<evidence type="ECO:0000256" key="11">
    <source>
        <dbReference type="RuleBase" id="RU363036"/>
    </source>
</evidence>